<feature type="domain" description="FecR protein" evidence="1">
    <location>
        <begin position="115"/>
        <end position="206"/>
    </location>
</feature>
<sequence>MNNPKVRVGTAETEAARWHSRLGGTSVSTETLEAFFTWRSDPANADAYRRVETAWTSVGKLAGDPVADQAIHEALSRRSSKRSSALPKVAWGLTALAASSALAFSGWSWFETRNVYQTDIGEQRLVQLADGSSVRLDTASRVRVRYGRGARFVDLEQGQAMFTVARDIRRPFVVEAGLTEVRALGTVFDVRRDAGSVGVTLVSGVIEVATEGQGRATRRLAAGQSVEVTPSGVHARAADVESVTGWTDGRIVFRDTPMAEAVSEVNRYLTDKVILEPGTWDGEPVNGVFRTGDREAFVSTASAVFGLRATAQADGSVLLSSDENKSRTAQGSAGV</sequence>
<evidence type="ECO:0000313" key="3">
    <source>
        <dbReference type="EMBL" id="MBB5745711.1"/>
    </source>
</evidence>
<dbReference type="Pfam" id="PF04773">
    <property type="entry name" value="FecR"/>
    <property type="match status" value="1"/>
</dbReference>
<dbReference type="AlphaFoldDB" id="A0A7W9CHN8"/>
<dbReference type="EMBL" id="JACHOR010000002">
    <property type="protein sequence ID" value="MBB5745711.1"/>
    <property type="molecule type" value="Genomic_DNA"/>
</dbReference>
<dbReference type="PIRSF" id="PIRSF018266">
    <property type="entry name" value="FecR"/>
    <property type="match status" value="1"/>
</dbReference>
<dbReference type="InterPro" id="IPR012373">
    <property type="entry name" value="Ferrdict_sens_TM"/>
</dbReference>
<proteinExistence type="predicted"/>
<keyword evidence="3" id="KW-0812">Transmembrane</keyword>
<evidence type="ECO:0000259" key="1">
    <source>
        <dbReference type="Pfam" id="PF04773"/>
    </source>
</evidence>
<dbReference type="Proteomes" id="UP000545037">
    <property type="component" value="Unassembled WGS sequence"/>
</dbReference>
<dbReference type="InterPro" id="IPR032623">
    <property type="entry name" value="FecR_N"/>
</dbReference>
<dbReference type="PANTHER" id="PTHR30273">
    <property type="entry name" value="PERIPLASMIC SIGNAL SENSOR AND SIGMA FACTOR ACTIVATOR FECR-RELATED"/>
    <property type="match status" value="1"/>
</dbReference>
<accession>A0A7W9CHN8</accession>
<dbReference type="GO" id="GO:0016989">
    <property type="term" value="F:sigma factor antagonist activity"/>
    <property type="evidence" value="ECO:0007669"/>
    <property type="project" value="TreeGrafter"/>
</dbReference>
<gene>
    <name evidence="3" type="ORF">GGR13_001295</name>
</gene>
<dbReference type="PANTHER" id="PTHR30273:SF2">
    <property type="entry name" value="PROTEIN FECR"/>
    <property type="match status" value="1"/>
</dbReference>
<dbReference type="Gene3D" id="2.60.120.1440">
    <property type="match status" value="1"/>
</dbReference>
<feature type="domain" description="FecR N-terminal" evidence="2">
    <location>
        <begin position="14"/>
        <end position="53"/>
    </location>
</feature>
<evidence type="ECO:0000313" key="4">
    <source>
        <dbReference type="Proteomes" id="UP000545037"/>
    </source>
</evidence>
<dbReference type="Pfam" id="PF16220">
    <property type="entry name" value="DUF4880"/>
    <property type="match status" value="1"/>
</dbReference>
<keyword evidence="3" id="KW-0472">Membrane</keyword>
<organism evidence="3 4">
    <name type="scientific">Brevundimonas variabilis</name>
    <dbReference type="NCBI Taxonomy" id="74312"/>
    <lineage>
        <taxon>Bacteria</taxon>
        <taxon>Pseudomonadati</taxon>
        <taxon>Pseudomonadota</taxon>
        <taxon>Alphaproteobacteria</taxon>
        <taxon>Caulobacterales</taxon>
        <taxon>Caulobacteraceae</taxon>
        <taxon>Brevundimonas</taxon>
    </lineage>
</organism>
<name>A0A7W9CHN8_9CAUL</name>
<evidence type="ECO:0000259" key="2">
    <source>
        <dbReference type="Pfam" id="PF16220"/>
    </source>
</evidence>
<protein>
    <submittedName>
        <fullName evidence="3">Transmembrane sensor</fullName>
    </submittedName>
</protein>
<dbReference type="InterPro" id="IPR006860">
    <property type="entry name" value="FecR"/>
</dbReference>
<dbReference type="RefSeq" id="WP_221230446.1">
    <property type="nucleotide sequence ID" value="NZ_JACHOR010000002.1"/>
</dbReference>
<keyword evidence="4" id="KW-1185">Reference proteome</keyword>
<reference evidence="3 4" key="1">
    <citation type="submission" date="2020-08" db="EMBL/GenBank/DDBJ databases">
        <title>Genomic Encyclopedia of Type Strains, Phase IV (KMG-IV): sequencing the most valuable type-strain genomes for metagenomic binning, comparative biology and taxonomic classification.</title>
        <authorList>
            <person name="Goeker M."/>
        </authorList>
    </citation>
    <scope>NUCLEOTIDE SEQUENCE [LARGE SCALE GENOMIC DNA]</scope>
    <source>
        <strain evidence="3 4">DSM 4737</strain>
    </source>
</reference>
<comment type="caution">
    <text evidence="3">The sequence shown here is derived from an EMBL/GenBank/DDBJ whole genome shotgun (WGS) entry which is preliminary data.</text>
</comment>